<name>A0A6L8LMA8_9RHOB</name>
<feature type="domain" description="Peptidoglycan binding-like" evidence="2">
    <location>
        <begin position="291"/>
        <end position="340"/>
    </location>
</feature>
<dbReference type="RefSeq" id="WP_160973357.1">
    <property type="nucleotide sequence ID" value="NZ_WWEN01000003.1"/>
</dbReference>
<evidence type="ECO:0000256" key="1">
    <source>
        <dbReference type="SAM" id="SignalP"/>
    </source>
</evidence>
<comment type="caution">
    <text evidence="3">The sequence shown here is derived from an EMBL/GenBank/DDBJ whole genome shotgun (WGS) entry which is preliminary data.</text>
</comment>
<dbReference type="InterPro" id="IPR002477">
    <property type="entry name" value="Peptidoglycan-bd-like"/>
</dbReference>
<proteinExistence type="predicted"/>
<dbReference type="Gene3D" id="1.10.101.10">
    <property type="entry name" value="PGBD-like superfamily/PGBD"/>
    <property type="match status" value="1"/>
</dbReference>
<sequence>MRIPSVFTAIAAALLLWSPDARAADYALILANRTYDNAPAEPQAASFVEWRDMLRDAGFEVFGGPNRQTAIMVSAAEEFRHAIGRGDADRIVVVVSGRVVATATDSWLLGKEYKTPSALSVGRLGVSLGGLNQVLGDHEGHGLLVVAPTWSSREAAGPGLRVGARVLAPAEGVAVMDGPADKLMPLVRKAVTGTRQPLGQIARNLPSGVALRGYLPNDRPLGREAVNRVDDSDRAYWSAVRDLGTVDAYRSYLNRFPNGLFAAEARRLIAAAQDDPRRRAEAEEQALGLSRNDRISIQRDLTLLGFGTGGVDGVFGPRTRAAIRNFQASRQYAQTGYLTAPQVTQIHREAAQRRSELERADREYWGLTGALGTIAGLNAYLDRYPNGIYADGARRRLDELDRTRREEAAWDRARRLDTLAAYRDFVRRFPASRHTAAARRRIAELERTTFPNVIPLDRLLLDRIKPD</sequence>
<evidence type="ECO:0000313" key="4">
    <source>
        <dbReference type="Proteomes" id="UP000479043"/>
    </source>
</evidence>
<protein>
    <recommendedName>
        <fullName evidence="2">Peptidoglycan binding-like domain-containing protein</fullName>
    </recommendedName>
</protein>
<dbReference type="InterPro" id="IPR036366">
    <property type="entry name" value="PGBDSf"/>
</dbReference>
<dbReference type="InterPro" id="IPR011990">
    <property type="entry name" value="TPR-like_helical_dom_sf"/>
</dbReference>
<feature type="signal peptide" evidence="1">
    <location>
        <begin position="1"/>
        <end position="23"/>
    </location>
</feature>
<feature type="chain" id="PRO_5026899816" description="Peptidoglycan binding-like domain-containing protein" evidence="1">
    <location>
        <begin position="24"/>
        <end position="467"/>
    </location>
</feature>
<evidence type="ECO:0000259" key="2">
    <source>
        <dbReference type="Pfam" id="PF01471"/>
    </source>
</evidence>
<dbReference type="Proteomes" id="UP000479043">
    <property type="component" value="Unassembled WGS sequence"/>
</dbReference>
<reference evidence="3 4" key="1">
    <citation type="submission" date="2020-01" db="EMBL/GenBank/DDBJ databases">
        <authorList>
            <person name="Chen S."/>
        </authorList>
    </citation>
    <scope>NUCLEOTIDE SEQUENCE [LARGE SCALE GENOMIC DNA]</scope>
    <source>
        <strain evidence="3 4">GS-10</strain>
    </source>
</reference>
<dbReference type="InterPro" id="IPR036365">
    <property type="entry name" value="PGBD-like_sf"/>
</dbReference>
<evidence type="ECO:0000313" key="3">
    <source>
        <dbReference type="EMBL" id="MYM55680.1"/>
    </source>
</evidence>
<keyword evidence="1" id="KW-0732">Signal</keyword>
<dbReference type="Gene3D" id="1.25.40.10">
    <property type="entry name" value="Tetratricopeptide repeat domain"/>
    <property type="match status" value="1"/>
</dbReference>
<dbReference type="AlphaFoldDB" id="A0A6L8LMA8"/>
<dbReference type="SUPFAM" id="SSF47090">
    <property type="entry name" value="PGBD-like"/>
    <property type="match status" value="1"/>
</dbReference>
<dbReference type="EMBL" id="WWEN01000003">
    <property type="protein sequence ID" value="MYM55680.1"/>
    <property type="molecule type" value="Genomic_DNA"/>
</dbReference>
<keyword evidence="4" id="KW-1185">Reference proteome</keyword>
<dbReference type="Pfam" id="PF01471">
    <property type="entry name" value="PG_binding_1"/>
    <property type="match status" value="1"/>
</dbReference>
<gene>
    <name evidence="3" type="ORF">GR167_10205</name>
</gene>
<accession>A0A6L8LMA8</accession>
<organism evidence="3 4">
    <name type="scientific">Thalassovita mangrovi</name>
    <dbReference type="NCBI Taxonomy" id="2692236"/>
    <lineage>
        <taxon>Bacteria</taxon>
        <taxon>Pseudomonadati</taxon>
        <taxon>Pseudomonadota</taxon>
        <taxon>Alphaproteobacteria</taxon>
        <taxon>Rhodobacterales</taxon>
        <taxon>Roseobacteraceae</taxon>
        <taxon>Thalassovita</taxon>
    </lineage>
</organism>